<keyword evidence="6 14" id="KW-0479">Metal-binding</keyword>
<name>A0A0M0BPR5_9ARCH</name>
<proteinExistence type="inferred from homology"/>
<evidence type="ECO:0000256" key="6">
    <source>
        <dbReference type="ARBA" id="ARBA00022723"/>
    </source>
</evidence>
<dbReference type="InterPro" id="IPR046342">
    <property type="entry name" value="CBS_dom_sf"/>
</dbReference>
<evidence type="ECO:0000256" key="15">
    <source>
        <dbReference type="PIRSR" id="PIRSR006404-1"/>
    </source>
</evidence>
<keyword evidence="10 14" id="KW-1133">Transmembrane helix</keyword>
<feature type="transmembrane region" description="Helical" evidence="14">
    <location>
        <begin position="144"/>
        <end position="161"/>
    </location>
</feature>
<evidence type="ECO:0000256" key="4">
    <source>
        <dbReference type="ARBA" id="ARBA00022670"/>
    </source>
</evidence>
<evidence type="ECO:0000256" key="3">
    <source>
        <dbReference type="ARBA" id="ARBA00022475"/>
    </source>
</evidence>
<keyword evidence="11 14" id="KW-0482">Metalloprotease</keyword>
<comment type="similarity">
    <text evidence="2 14">Belongs to the peptidase M50B family.</text>
</comment>
<evidence type="ECO:0000256" key="1">
    <source>
        <dbReference type="ARBA" id="ARBA00004651"/>
    </source>
</evidence>
<dbReference type="PROSITE" id="PS51371">
    <property type="entry name" value="CBS"/>
    <property type="match status" value="2"/>
</dbReference>
<comment type="cofactor">
    <cofactor evidence="14 16">
        <name>Zn(2+)</name>
        <dbReference type="ChEBI" id="CHEBI:29105"/>
    </cofactor>
    <text evidence="14 16">Binds 1 zinc ion per subunit.</text>
</comment>
<dbReference type="CDD" id="cd06164">
    <property type="entry name" value="S2P-M50_SpoIVFB_CBS"/>
    <property type="match status" value="1"/>
</dbReference>
<keyword evidence="5 14" id="KW-0812">Transmembrane</keyword>
<dbReference type="PANTHER" id="PTHR39188:SF3">
    <property type="entry name" value="STAGE IV SPORULATION PROTEIN FB"/>
    <property type="match status" value="1"/>
</dbReference>
<evidence type="ECO:0000256" key="8">
    <source>
        <dbReference type="ARBA" id="ARBA00022801"/>
    </source>
</evidence>
<feature type="binding site" evidence="16">
    <location>
        <position position="65"/>
    </location>
    <ligand>
        <name>Zn(2+)</name>
        <dbReference type="ChEBI" id="CHEBI:29105"/>
        <note>catalytic</note>
    </ligand>
</feature>
<dbReference type="PIRSF" id="PIRSF006404">
    <property type="entry name" value="UCP006404_Pept_M50_CBS"/>
    <property type="match status" value="1"/>
</dbReference>
<evidence type="ECO:0000256" key="5">
    <source>
        <dbReference type="ARBA" id="ARBA00022692"/>
    </source>
</evidence>
<evidence type="ECO:0000256" key="13">
    <source>
        <dbReference type="ARBA" id="ARBA00023136"/>
    </source>
</evidence>
<evidence type="ECO:0000256" key="12">
    <source>
        <dbReference type="ARBA" id="ARBA00023122"/>
    </source>
</evidence>
<keyword evidence="3 14" id="KW-1003">Cell membrane</keyword>
<keyword evidence="12 17" id="KW-0129">CBS domain</keyword>
<dbReference type="Proteomes" id="UP000037210">
    <property type="component" value="Unassembled WGS sequence"/>
</dbReference>
<feature type="transmembrane region" description="Helical" evidence="14">
    <location>
        <begin position="12"/>
        <end position="34"/>
    </location>
</feature>
<sequence length="372" mass="40739">MSLKVAEVRGIQIHLHYSWFIIFTLITWSLAVGYLPNQYPNQSNAFYWAVGVAASASLFLSVLAHEFAHSIVASRGGLDVRRITLHFFGGVAEVGAEARSPDMELRMASAGPLSSLALGLLLAAGWLLAAAGSLPLGVVAALRYASYINLVLAAFNMIPAFPMDGGRVLRALLWRRWGDLLSSTRTATRVSQFFSYTLIFFGLGDIMFYSAFNGLWLLMLGIFVKRSADASMNAALIGEALEGVKVGDVMTEELHTVEPELSLQRLVDEFFLRYKHGGFPVVSQGRLVGMVTEHDLRQVRREQWGELTVGDIMKPSGELITVAPEDTASDALLKMSEGEVGRLPVMEGGRLVGIITRSDITKAIRIRIQFTS</sequence>
<dbReference type="GO" id="GO:0006508">
    <property type="term" value="P:proteolysis"/>
    <property type="evidence" value="ECO:0007669"/>
    <property type="project" value="UniProtKB-KW"/>
</dbReference>
<dbReference type="AlphaFoldDB" id="A0A0M0BPR5"/>
<dbReference type="GO" id="GO:0005886">
    <property type="term" value="C:plasma membrane"/>
    <property type="evidence" value="ECO:0007669"/>
    <property type="project" value="UniProtKB-SubCell"/>
</dbReference>
<evidence type="ECO:0000313" key="19">
    <source>
        <dbReference type="EMBL" id="KON30547.1"/>
    </source>
</evidence>
<evidence type="ECO:0000256" key="14">
    <source>
        <dbReference type="PIRNR" id="PIRNR006404"/>
    </source>
</evidence>
<feature type="domain" description="CBS" evidence="18">
    <location>
        <begin position="250"/>
        <end position="307"/>
    </location>
</feature>
<evidence type="ECO:0000313" key="20">
    <source>
        <dbReference type="Proteomes" id="UP000037210"/>
    </source>
</evidence>
<dbReference type="InterPro" id="IPR016483">
    <property type="entry name" value="UCP006404_Pept_M50_CBS"/>
</dbReference>
<feature type="binding site" evidence="16">
    <location>
        <position position="69"/>
    </location>
    <ligand>
        <name>Zn(2+)</name>
        <dbReference type="ChEBI" id="CHEBI:29105"/>
        <note>catalytic</note>
    </ligand>
</feature>
<gene>
    <name evidence="19" type="ORF">AC482_03590</name>
</gene>
<feature type="transmembrane region" description="Helical" evidence="14">
    <location>
        <begin position="193"/>
        <end position="224"/>
    </location>
</feature>
<dbReference type="InterPro" id="IPR008915">
    <property type="entry name" value="Peptidase_M50"/>
</dbReference>
<keyword evidence="8 14" id="KW-0378">Hydrolase</keyword>
<comment type="subcellular location">
    <subcellularLocation>
        <location evidence="1 14">Cell membrane</location>
        <topology evidence="1 14">Multi-pass membrane protein</topology>
    </subcellularLocation>
</comment>
<evidence type="ECO:0000256" key="16">
    <source>
        <dbReference type="PIRSR" id="PIRSR006404-2"/>
    </source>
</evidence>
<keyword evidence="9 14" id="KW-0862">Zinc</keyword>
<dbReference type="SUPFAM" id="SSF54631">
    <property type="entry name" value="CBS-domain pair"/>
    <property type="match status" value="1"/>
</dbReference>
<evidence type="ECO:0000256" key="11">
    <source>
        <dbReference type="ARBA" id="ARBA00023049"/>
    </source>
</evidence>
<feature type="transmembrane region" description="Helical" evidence="14">
    <location>
        <begin position="46"/>
        <end position="65"/>
    </location>
</feature>
<dbReference type="Gene3D" id="3.10.580.10">
    <property type="entry name" value="CBS-domain"/>
    <property type="match status" value="1"/>
</dbReference>
<dbReference type="PATRIC" id="fig|1685127.3.peg.1021"/>
<dbReference type="GO" id="GO:0046872">
    <property type="term" value="F:metal ion binding"/>
    <property type="evidence" value="ECO:0007669"/>
    <property type="project" value="UniProtKB-UniRule"/>
</dbReference>
<dbReference type="Pfam" id="PF00571">
    <property type="entry name" value="CBS"/>
    <property type="match status" value="2"/>
</dbReference>
<evidence type="ECO:0000256" key="9">
    <source>
        <dbReference type="ARBA" id="ARBA00022833"/>
    </source>
</evidence>
<evidence type="ECO:0000256" key="10">
    <source>
        <dbReference type="ARBA" id="ARBA00022989"/>
    </source>
</evidence>
<dbReference type="SMART" id="SM00116">
    <property type="entry name" value="CBS"/>
    <property type="match status" value="2"/>
</dbReference>
<keyword evidence="4 14" id="KW-0645">Protease</keyword>
<evidence type="ECO:0000259" key="18">
    <source>
        <dbReference type="PROSITE" id="PS51371"/>
    </source>
</evidence>
<evidence type="ECO:0000256" key="17">
    <source>
        <dbReference type="PROSITE-ProRule" id="PRU00703"/>
    </source>
</evidence>
<evidence type="ECO:0000256" key="7">
    <source>
        <dbReference type="ARBA" id="ARBA00022737"/>
    </source>
</evidence>
<dbReference type="Pfam" id="PF02163">
    <property type="entry name" value="Peptidase_M50"/>
    <property type="match status" value="2"/>
</dbReference>
<comment type="caution">
    <text evidence="19">The sequence shown here is derived from an EMBL/GenBank/DDBJ whole genome shotgun (WGS) entry which is preliminary data.</text>
</comment>
<dbReference type="InterPro" id="IPR000644">
    <property type="entry name" value="CBS_dom"/>
</dbReference>
<protein>
    <recommendedName>
        <fullName evidence="14">Zinc metalloprotease</fullName>
    </recommendedName>
</protein>
<dbReference type="PANTHER" id="PTHR39188">
    <property type="entry name" value="MEMBRANE-ASSOCIATED ZINC METALLOPROTEASE M50B"/>
    <property type="match status" value="1"/>
</dbReference>
<dbReference type="EMBL" id="LFWZ01000028">
    <property type="protein sequence ID" value="KON30547.1"/>
    <property type="molecule type" value="Genomic_DNA"/>
</dbReference>
<organism evidence="19 20">
    <name type="scientific">miscellaneous Crenarchaeota group-15 archaeon DG-45</name>
    <dbReference type="NCBI Taxonomy" id="1685127"/>
    <lineage>
        <taxon>Archaea</taxon>
        <taxon>Candidatus Bathyarchaeota</taxon>
        <taxon>MCG-15</taxon>
    </lineage>
</organism>
<feature type="domain" description="CBS" evidence="18">
    <location>
        <begin position="313"/>
        <end position="372"/>
    </location>
</feature>
<evidence type="ECO:0000256" key="2">
    <source>
        <dbReference type="ARBA" id="ARBA00007931"/>
    </source>
</evidence>
<reference evidence="19 20" key="1">
    <citation type="submission" date="2015-06" db="EMBL/GenBank/DDBJ databases">
        <title>New insights into the roles of widespread benthic archaea in carbon and nitrogen cycling.</title>
        <authorList>
            <person name="Lazar C.S."/>
            <person name="Baker B.J."/>
            <person name="Seitz K.W."/>
            <person name="Hyde A.S."/>
            <person name="Dick G.J."/>
            <person name="Hinrichs K.-U."/>
            <person name="Teske A.P."/>
        </authorList>
    </citation>
    <scope>NUCLEOTIDE SEQUENCE [LARGE SCALE GENOMIC DNA]</scope>
    <source>
        <strain evidence="19">DG-45</strain>
    </source>
</reference>
<feature type="transmembrane region" description="Helical" evidence="14">
    <location>
        <begin position="116"/>
        <end position="138"/>
    </location>
</feature>
<dbReference type="GO" id="GO:0008237">
    <property type="term" value="F:metallopeptidase activity"/>
    <property type="evidence" value="ECO:0007669"/>
    <property type="project" value="UniProtKB-UniRule"/>
</dbReference>
<feature type="binding site" evidence="16">
    <location>
        <position position="164"/>
    </location>
    <ligand>
        <name>Zn(2+)</name>
        <dbReference type="ChEBI" id="CHEBI:29105"/>
        <note>catalytic</note>
    </ligand>
</feature>
<keyword evidence="13 14" id="KW-0472">Membrane</keyword>
<feature type="active site" evidence="15">
    <location>
        <position position="66"/>
    </location>
</feature>
<keyword evidence="7" id="KW-0677">Repeat</keyword>
<accession>A0A0M0BPR5</accession>